<dbReference type="KEGG" id="ahk:NCTC10172_00766"/>
<name>A0A449BJW8_9MOLU</name>
<keyword evidence="3" id="KW-1185">Reference proteome</keyword>
<keyword evidence="1" id="KW-1133">Transmembrane helix</keyword>
<evidence type="ECO:0000313" key="3">
    <source>
        <dbReference type="Proteomes" id="UP000290909"/>
    </source>
</evidence>
<feature type="transmembrane region" description="Helical" evidence="1">
    <location>
        <begin position="91"/>
        <end position="109"/>
    </location>
</feature>
<dbReference type="AlphaFoldDB" id="A0A449BJW8"/>
<organism evidence="2 3">
    <name type="scientific">Acholeplasma hippikon</name>
    <dbReference type="NCBI Taxonomy" id="264636"/>
    <lineage>
        <taxon>Bacteria</taxon>
        <taxon>Bacillati</taxon>
        <taxon>Mycoplasmatota</taxon>
        <taxon>Mollicutes</taxon>
        <taxon>Acholeplasmatales</taxon>
        <taxon>Acholeplasmataceae</taxon>
        <taxon>Acholeplasma</taxon>
    </lineage>
</organism>
<keyword evidence="1" id="KW-0812">Transmembrane</keyword>
<evidence type="ECO:0000256" key="1">
    <source>
        <dbReference type="SAM" id="Phobius"/>
    </source>
</evidence>
<reference evidence="2 3" key="1">
    <citation type="submission" date="2019-01" db="EMBL/GenBank/DDBJ databases">
        <authorList>
            <consortium name="Pathogen Informatics"/>
        </authorList>
    </citation>
    <scope>NUCLEOTIDE SEQUENCE [LARGE SCALE GENOMIC DNA]</scope>
    <source>
        <strain evidence="2 3">NCTC10172</strain>
    </source>
</reference>
<feature type="transmembrane region" description="Helical" evidence="1">
    <location>
        <begin position="115"/>
        <end position="134"/>
    </location>
</feature>
<sequence length="152" mass="17546">MNLKITGLRLGILILFLLMFSIELIPGSATLRSAYLVGGETVYAYYYYNFISLEAFGMGYITGLPIALLTLLSTILYVLYLRNNHLNTLNLVRLLTFLISLLCILNLMFFVKDFFTITLCVLPIVIYGLIRLLYYIKMKDIKDFYESHQKTI</sequence>
<dbReference type="STRING" id="1408416.GCA_000702765_00204"/>
<keyword evidence="1" id="KW-0472">Membrane</keyword>
<gene>
    <name evidence="2" type="ORF">NCTC10172_00766</name>
</gene>
<dbReference type="EMBL" id="LR215050">
    <property type="protein sequence ID" value="VEU82744.1"/>
    <property type="molecule type" value="Genomic_DNA"/>
</dbReference>
<feature type="transmembrane region" description="Helical" evidence="1">
    <location>
        <begin position="57"/>
        <end position="79"/>
    </location>
</feature>
<dbReference type="RefSeq" id="WP_035368352.1">
    <property type="nucleotide sequence ID" value="NZ_LR215050.1"/>
</dbReference>
<accession>A0A449BJW8</accession>
<evidence type="ECO:0000313" key="2">
    <source>
        <dbReference type="EMBL" id="VEU82744.1"/>
    </source>
</evidence>
<proteinExistence type="predicted"/>
<protein>
    <submittedName>
        <fullName evidence="2">Uncharacterized protein</fullName>
    </submittedName>
</protein>
<dbReference type="Proteomes" id="UP000290909">
    <property type="component" value="Chromosome"/>
</dbReference>